<feature type="transmembrane region" description="Helical" evidence="1">
    <location>
        <begin position="172"/>
        <end position="192"/>
    </location>
</feature>
<feature type="transmembrane region" description="Helical" evidence="1">
    <location>
        <begin position="213"/>
        <end position="238"/>
    </location>
</feature>
<evidence type="ECO:0000256" key="1">
    <source>
        <dbReference type="SAM" id="Phobius"/>
    </source>
</evidence>
<keyword evidence="1" id="KW-1133">Transmembrane helix</keyword>
<proteinExistence type="predicted"/>
<feature type="transmembrane region" description="Helical" evidence="1">
    <location>
        <begin position="141"/>
        <end position="166"/>
    </location>
</feature>
<feature type="transmembrane region" description="Helical" evidence="1">
    <location>
        <begin position="21"/>
        <end position="39"/>
    </location>
</feature>
<comment type="caution">
    <text evidence="2">The sequence shown here is derived from an EMBL/GenBank/DDBJ whole genome shotgun (WGS) entry which is preliminary data.</text>
</comment>
<evidence type="ECO:0000313" key="2">
    <source>
        <dbReference type="EMBL" id="TGE24644.1"/>
    </source>
</evidence>
<dbReference type="AlphaFoldDB" id="A0A4Z0Q4X0"/>
<feature type="transmembrane region" description="Helical" evidence="1">
    <location>
        <begin position="93"/>
        <end position="120"/>
    </location>
</feature>
<dbReference type="RefSeq" id="WP_135462225.1">
    <property type="nucleotide sequence ID" value="NZ_SRLC01000001.1"/>
</dbReference>
<dbReference type="OrthoDB" id="884510at2"/>
<protein>
    <submittedName>
        <fullName evidence="2">Uncharacterized protein</fullName>
    </submittedName>
</protein>
<accession>A0A4Z0Q4X0</accession>
<sequence length="314" mass="34830">MKAYLRLRLRILGRQLAELGWLRLLLLGGVLVLTLGKVLELLLARPALQWAAPPLALLATWPGHRRRTDTGFLQIASPAYRQWLLAEYVLWLWPVWGLLLGLGYWAAALATVVAVLPVPFLPVARSTGRRWPRRSLLRSEVFEWVSGFRQLGGWACWLAGLAVAGWQHASTVVPAVVLGGWSLLVTFCYTTPEPTDMVTIYGRGATAFWWRKLALAAVFYLLTAAPFFVLLGLSPAAWPGATALLAWGLLTVSMSVMAKYSFYPQPTLVRLTQGGIVAVALLPLLNAQYAPILVAVFGGLIWKSRQRLHLYWHA</sequence>
<keyword evidence="1" id="KW-0472">Membrane</keyword>
<reference evidence="2 3" key="1">
    <citation type="submission" date="2019-04" db="EMBL/GenBank/DDBJ databases">
        <authorList>
            <person name="Feng G."/>
            <person name="Zhang J."/>
            <person name="Zhu H."/>
        </authorList>
    </citation>
    <scope>NUCLEOTIDE SEQUENCE [LARGE SCALE GENOMIC DNA]</scope>
    <source>
        <strain evidence="2 3">JCM 31653</strain>
    </source>
</reference>
<name>A0A4Z0Q4X0_9BACT</name>
<organism evidence="2 3">
    <name type="scientific">Hymenobacter aquaticus</name>
    <dbReference type="NCBI Taxonomy" id="1867101"/>
    <lineage>
        <taxon>Bacteria</taxon>
        <taxon>Pseudomonadati</taxon>
        <taxon>Bacteroidota</taxon>
        <taxon>Cytophagia</taxon>
        <taxon>Cytophagales</taxon>
        <taxon>Hymenobacteraceae</taxon>
        <taxon>Hymenobacter</taxon>
    </lineage>
</organism>
<evidence type="ECO:0000313" key="3">
    <source>
        <dbReference type="Proteomes" id="UP000297549"/>
    </source>
</evidence>
<dbReference type="Proteomes" id="UP000297549">
    <property type="component" value="Unassembled WGS sequence"/>
</dbReference>
<feature type="transmembrane region" description="Helical" evidence="1">
    <location>
        <begin position="275"/>
        <end position="302"/>
    </location>
</feature>
<feature type="transmembrane region" description="Helical" evidence="1">
    <location>
        <begin position="244"/>
        <end position="263"/>
    </location>
</feature>
<keyword evidence="1" id="KW-0812">Transmembrane</keyword>
<gene>
    <name evidence="2" type="ORF">E5K00_05365</name>
</gene>
<dbReference type="EMBL" id="SRLC01000001">
    <property type="protein sequence ID" value="TGE24644.1"/>
    <property type="molecule type" value="Genomic_DNA"/>
</dbReference>
<keyword evidence="3" id="KW-1185">Reference proteome</keyword>